<protein>
    <recommendedName>
        <fullName evidence="7">Protein LYRIC</fullName>
    </recommendedName>
</protein>
<evidence type="ECO:0000256" key="1">
    <source>
        <dbReference type="ARBA" id="ARBA00004123"/>
    </source>
</evidence>
<dbReference type="AlphaFoldDB" id="A0A7J5ZVK1"/>
<feature type="region of interest" description="Disordered" evidence="3">
    <location>
        <begin position="298"/>
        <end position="341"/>
    </location>
</feature>
<proteinExistence type="predicted"/>
<evidence type="ECO:0008006" key="7">
    <source>
        <dbReference type="Google" id="ProtNLM"/>
    </source>
</evidence>
<keyword evidence="4" id="KW-1133">Transmembrane helix</keyword>
<keyword evidence="2" id="KW-0539">Nucleus</keyword>
<feature type="compositionally biased region" description="Basic residues" evidence="3">
    <location>
        <begin position="511"/>
        <end position="520"/>
    </location>
</feature>
<accession>A0A7J5ZVK1</accession>
<dbReference type="EMBL" id="JAAGNN010000023">
    <property type="protein sequence ID" value="KAF4073789.1"/>
    <property type="molecule type" value="Genomic_DNA"/>
</dbReference>
<comment type="subcellular location">
    <subcellularLocation>
        <location evidence="1">Nucleus</location>
    </subcellularLocation>
</comment>
<evidence type="ECO:0000313" key="5">
    <source>
        <dbReference type="EMBL" id="KAF4073789.1"/>
    </source>
</evidence>
<evidence type="ECO:0000256" key="3">
    <source>
        <dbReference type="SAM" id="MobiDB-lite"/>
    </source>
</evidence>
<dbReference type="PANTHER" id="PTHR23251:SF0">
    <property type="entry name" value="PROTEIN LYRIC"/>
    <property type="match status" value="1"/>
</dbReference>
<feature type="compositionally biased region" description="Polar residues" evidence="3">
    <location>
        <begin position="458"/>
        <end position="470"/>
    </location>
</feature>
<dbReference type="Pfam" id="PF15686">
    <property type="entry name" value="LYRIC"/>
    <property type="match status" value="1"/>
</dbReference>
<sequence>MASSWGGVVSEQADLISTRLRQLMSSGLHFLHDELGIDLGLKPELYPTWVILSTALIGLLLLLVSVAACGGARRGKQRAVRSESTATESAKAAPVKASKPDEPKKKNKKKSVEKKNQSNGRMAPEPQDQVKVVKVFPKQAAAPPPSPAAPPAPSPAPAPPPLQTQAPVDTKAEKAKKSKKKPKPDLKPTQAVSSTDGKEPDEGAWETKISNREKRQQRKKEKGSNDESGSPGGGQRVVPQTEQPVVPAPVHSKKNKESLKVKTAKGDANVTPVLTTWNNVSSVKTGGWTDLSVKLQPQVSASDREKSSVGIKTSGHRTSEPMAWAQESEAGSWPSTDGRIKPEVNRMNFSMHGLNRQAGVPVTRPAAELGNGLPVADEWAGFNGLGAVDPSSDWNAPTELWGNCDERKPETHAAQETPVSQVPRLQESDDDKDKGDASGSGKAKRKKKKKKKPEDENAGSQVTTQSTTAPVESGHVKPRPRVPVEEPTKQIITQQSGQKKSDQNLEPMKQVQKKKARRET</sequence>
<feature type="compositionally biased region" description="Basic and acidic residues" evidence="3">
    <location>
        <begin position="404"/>
        <end position="413"/>
    </location>
</feature>
<keyword evidence="6" id="KW-1185">Reference proteome</keyword>
<dbReference type="GO" id="GO:0043123">
    <property type="term" value="P:positive regulation of canonical NF-kappaB signal transduction"/>
    <property type="evidence" value="ECO:0007669"/>
    <property type="project" value="InterPro"/>
</dbReference>
<dbReference type="InterPro" id="IPR031402">
    <property type="entry name" value="LYRIC"/>
</dbReference>
<comment type="caution">
    <text evidence="5">The sequence shown here is derived from an EMBL/GenBank/DDBJ whole genome shotgun (WGS) entry which is preliminary data.</text>
</comment>
<keyword evidence="4" id="KW-0472">Membrane</keyword>
<evidence type="ECO:0000313" key="6">
    <source>
        <dbReference type="Proteomes" id="UP000593565"/>
    </source>
</evidence>
<feature type="compositionally biased region" description="Basic residues" evidence="3">
    <location>
        <begin position="442"/>
        <end position="451"/>
    </location>
</feature>
<dbReference type="PANTHER" id="PTHR23251">
    <property type="entry name" value="LYSINE-RICH CEACAM1 CO-ISOLATED PROTEIN LYRIC PROTEIN"/>
    <property type="match status" value="1"/>
</dbReference>
<name>A0A7J5ZVK1_AMEME</name>
<evidence type="ECO:0000256" key="4">
    <source>
        <dbReference type="SAM" id="Phobius"/>
    </source>
</evidence>
<feature type="transmembrane region" description="Helical" evidence="4">
    <location>
        <begin position="49"/>
        <end position="72"/>
    </location>
</feature>
<evidence type="ECO:0000256" key="2">
    <source>
        <dbReference type="ARBA" id="ARBA00023242"/>
    </source>
</evidence>
<dbReference type="GO" id="GO:0006357">
    <property type="term" value="P:regulation of transcription by RNA polymerase II"/>
    <property type="evidence" value="ECO:0007669"/>
    <property type="project" value="TreeGrafter"/>
</dbReference>
<dbReference type="InterPro" id="IPR052305">
    <property type="entry name" value="TransReg_TumorExp"/>
</dbReference>
<dbReference type="GO" id="GO:0043066">
    <property type="term" value="P:negative regulation of apoptotic process"/>
    <property type="evidence" value="ECO:0007669"/>
    <property type="project" value="InterPro"/>
</dbReference>
<keyword evidence="4" id="KW-0812">Transmembrane</keyword>
<organism evidence="5 6">
    <name type="scientific">Ameiurus melas</name>
    <name type="common">Black bullhead</name>
    <name type="synonym">Silurus melas</name>
    <dbReference type="NCBI Taxonomy" id="219545"/>
    <lineage>
        <taxon>Eukaryota</taxon>
        <taxon>Metazoa</taxon>
        <taxon>Chordata</taxon>
        <taxon>Craniata</taxon>
        <taxon>Vertebrata</taxon>
        <taxon>Euteleostomi</taxon>
        <taxon>Actinopterygii</taxon>
        <taxon>Neopterygii</taxon>
        <taxon>Teleostei</taxon>
        <taxon>Ostariophysi</taxon>
        <taxon>Siluriformes</taxon>
        <taxon>Ictaluridae</taxon>
        <taxon>Ameiurus</taxon>
    </lineage>
</organism>
<feature type="region of interest" description="Disordered" evidence="3">
    <location>
        <begin position="384"/>
        <end position="520"/>
    </location>
</feature>
<feature type="region of interest" description="Disordered" evidence="3">
    <location>
        <begin position="73"/>
        <end position="264"/>
    </location>
</feature>
<feature type="compositionally biased region" description="Pro residues" evidence="3">
    <location>
        <begin position="142"/>
        <end position="162"/>
    </location>
</feature>
<reference evidence="5 6" key="1">
    <citation type="submission" date="2020-02" db="EMBL/GenBank/DDBJ databases">
        <title>A chromosome-scale genome assembly of the black bullhead catfish (Ameiurus melas).</title>
        <authorList>
            <person name="Wen M."/>
            <person name="Zham M."/>
            <person name="Cabau C."/>
            <person name="Klopp C."/>
            <person name="Donnadieu C."/>
            <person name="Roques C."/>
            <person name="Bouchez O."/>
            <person name="Lampietro C."/>
            <person name="Jouanno E."/>
            <person name="Herpin A."/>
            <person name="Louis A."/>
            <person name="Berthelot C."/>
            <person name="Parey E."/>
            <person name="Roest-Crollius H."/>
            <person name="Braasch I."/>
            <person name="Postlethwait J."/>
            <person name="Robinson-Rechavi M."/>
            <person name="Echchiki A."/>
            <person name="Begum T."/>
            <person name="Montfort J."/>
            <person name="Schartl M."/>
            <person name="Bobe J."/>
            <person name="Guiguen Y."/>
        </authorList>
    </citation>
    <scope>NUCLEOTIDE SEQUENCE [LARGE SCALE GENOMIC DNA]</scope>
    <source>
        <strain evidence="5">M_S1</strain>
        <tissue evidence="5">Blood</tissue>
    </source>
</reference>
<gene>
    <name evidence="5" type="ORF">AMELA_G00247380</name>
</gene>
<dbReference type="GO" id="GO:0045766">
    <property type="term" value="P:positive regulation of angiogenesis"/>
    <property type="evidence" value="ECO:0007669"/>
    <property type="project" value="InterPro"/>
</dbReference>
<dbReference type="GO" id="GO:0003712">
    <property type="term" value="F:transcription coregulator activity"/>
    <property type="evidence" value="ECO:0007669"/>
    <property type="project" value="TreeGrafter"/>
</dbReference>
<dbReference type="Proteomes" id="UP000593565">
    <property type="component" value="Unassembled WGS sequence"/>
</dbReference>
<dbReference type="GO" id="GO:0005634">
    <property type="term" value="C:nucleus"/>
    <property type="evidence" value="ECO:0007669"/>
    <property type="project" value="UniProtKB-SubCell"/>
</dbReference>
<feature type="compositionally biased region" description="Low complexity" evidence="3">
    <location>
        <begin position="82"/>
        <end position="97"/>
    </location>
</feature>